<evidence type="ECO:0000313" key="2">
    <source>
        <dbReference type="Proteomes" id="UP000468735"/>
    </source>
</evidence>
<dbReference type="InterPro" id="IPR045683">
    <property type="entry name" value="DUF6192"/>
</dbReference>
<gene>
    <name evidence="1" type="ORF">F8566_44235</name>
</gene>
<reference evidence="1 2" key="1">
    <citation type="submission" date="2019-09" db="EMBL/GenBank/DDBJ databases">
        <title>Actinomadura physcomitrii sp. nov., a novel actinomycete isolated from moss [Physcomitrium sphaericum (Ludw) Fuernr].</title>
        <authorList>
            <person name="Zhuang X."/>
            <person name="Liu C."/>
        </authorList>
    </citation>
    <scope>NUCLEOTIDE SEQUENCE [LARGE SCALE GENOMIC DNA]</scope>
    <source>
        <strain evidence="1 2">HMC1</strain>
    </source>
</reference>
<proteinExistence type="predicted"/>
<sequence length="302" mass="33499">MSVEMVGHVTRARYEELVREARELVELQTRCQWGLGDKALEIEPLQRHGGQGHGPVENMAGVNELLQMFADDVGAALNTIRNYRWVSSRWPAQRRRKGVSHYVHAILASIPDEAERWEAIDNPPLDERTGTCRWTEKTAHKRVGQQTREPTTVAQKVAAIHDLAADEQVASQITTDLLRRPAVAREAMRDTTARHLVNRAQVEHDHAAGERTRQIVQPARERIQHTTGFIDLIAACSTFVAAGGRIVPNLSGRPFTDDERAAIHRNVARVRAMADWIEGAADTGNTSLDAGLAALLRGDADS</sequence>
<dbReference type="RefSeq" id="WP_151569465.1">
    <property type="nucleotide sequence ID" value="NZ_WBMT01000029.1"/>
</dbReference>
<organism evidence="1 2">
    <name type="scientific">Actinomadura rudentiformis</name>
    <dbReference type="NCBI Taxonomy" id="359158"/>
    <lineage>
        <taxon>Bacteria</taxon>
        <taxon>Bacillati</taxon>
        <taxon>Actinomycetota</taxon>
        <taxon>Actinomycetes</taxon>
        <taxon>Streptosporangiales</taxon>
        <taxon>Thermomonosporaceae</taxon>
        <taxon>Actinomadura</taxon>
    </lineage>
</organism>
<protein>
    <submittedName>
        <fullName evidence="1">RacO protein</fullName>
    </submittedName>
</protein>
<dbReference type="Proteomes" id="UP000468735">
    <property type="component" value="Unassembled WGS sequence"/>
</dbReference>
<comment type="caution">
    <text evidence="1">The sequence shown here is derived from an EMBL/GenBank/DDBJ whole genome shotgun (WGS) entry which is preliminary data.</text>
</comment>
<dbReference type="Pfam" id="PF19691">
    <property type="entry name" value="DUF6192"/>
    <property type="match status" value="1"/>
</dbReference>
<evidence type="ECO:0000313" key="1">
    <source>
        <dbReference type="EMBL" id="KAB2340549.1"/>
    </source>
</evidence>
<dbReference type="AlphaFoldDB" id="A0A6H9YIJ9"/>
<dbReference type="EMBL" id="WBMT01000029">
    <property type="protein sequence ID" value="KAB2340549.1"/>
    <property type="molecule type" value="Genomic_DNA"/>
</dbReference>
<name>A0A6H9YIJ9_9ACTN</name>
<keyword evidence="2" id="KW-1185">Reference proteome</keyword>
<accession>A0A6H9YIJ9</accession>
<dbReference type="OrthoDB" id="3383999at2"/>